<dbReference type="InterPro" id="IPR052895">
    <property type="entry name" value="HetReg/Transcr_Mod"/>
</dbReference>
<dbReference type="PANTHER" id="PTHR24148:SF82">
    <property type="entry name" value="HETEROKARYON INCOMPATIBILITY DOMAIN-CONTAINING PROTEIN"/>
    <property type="match status" value="1"/>
</dbReference>
<organism evidence="3 4">
    <name type="scientific">Monosporascus cannonballus</name>
    <dbReference type="NCBI Taxonomy" id="155416"/>
    <lineage>
        <taxon>Eukaryota</taxon>
        <taxon>Fungi</taxon>
        <taxon>Dikarya</taxon>
        <taxon>Ascomycota</taxon>
        <taxon>Pezizomycotina</taxon>
        <taxon>Sordariomycetes</taxon>
        <taxon>Xylariomycetidae</taxon>
        <taxon>Xylariales</taxon>
        <taxon>Xylariales incertae sedis</taxon>
        <taxon>Monosporascus</taxon>
    </lineage>
</organism>
<evidence type="ECO:0000313" key="3">
    <source>
        <dbReference type="EMBL" id="RYO87695.1"/>
    </source>
</evidence>
<reference evidence="3 4" key="1">
    <citation type="submission" date="2018-06" db="EMBL/GenBank/DDBJ databases">
        <title>Complete Genomes of Monosporascus.</title>
        <authorList>
            <person name="Robinson A.J."/>
            <person name="Natvig D.O."/>
        </authorList>
    </citation>
    <scope>NUCLEOTIDE SEQUENCE [LARGE SCALE GENOMIC DNA]</scope>
    <source>
        <strain evidence="3 4">CBS 609.92</strain>
    </source>
</reference>
<protein>
    <recommendedName>
        <fullName evidence="2">Heterokaryon incompatibility domain-containing protein</fullName>
    </recommendedName>
</protein>
<dbReference type="Pfam" id="PF06985">
    <property type="entry name" value="HET"/>
    <property type="match status" value="2"/>
</dbReference>
<dbReference type="Pfam" id="PF26639">
    <property type="entry name" value="Het-6_barrel"/>
    <property type="match status" value="1"/>
</dbReference>
<feature type="domain" description="Heterokaryon incompatibility" evidence="2">
    <location>
        <begin position="23"/>
        <end position="69"/>
    </location>
</feature>
<gene>
    <name evidence="3" type="ORF">DL762_004088</name>
</gene>
<keyword evidence="4" id="KW-1185">Reference proteome</keyword>
<evidence type="ECO:0000256" key="1">
    <source>
        <dbReference type="SAM" id="MobiDB-lite"/>
    </source>
</evidence>
<feature type="domain" description="Heterokaryon incompatibility" evidence="2">
    <location>
        <begin position="75"/>
        <end position="168"/>
    </location>
</feature>
<evidence type="ECO:0000313" key="4">
    <source>
        <dbReference type="Proteomes" id="UP000294003"/>
    </source>
</evidence>
<accession>A0ABY0H952</accession>
<sequence>MKEYEEYYEGPRSSSQESPGAQYEALSYVWGTESETESVTVEEDVPNGTSRINIRRNLADALRHLRLPDSPRNFAQVLRMSEIYRSATRVIIWLGGAADRSGLAMSTVHFLGTQVEYTQNAKYLPAPGCSMPRWFLPDVDLGYDGDTLDSLYHLANRPWFARLWVLQEAQLANNDSIVKCGEDEVPWPPFRRAVLCLQRKTSGIPKHLRSCLVAHARFTVDFLVHAPLEEILSISSGQQCRDPSDRIYGVLSIAPPRFAAKIKPNYALRTMEVYKQAFLTYAGHYQRLTLLQHCNYPDPSFPSWVPNWAFGIGFHATYYGCRASGISGERYAVLGDRLRVDAVRFAAVLKAETPDVQSMQDVLKFLPTIGTEKLQNTAYPAGGVLLEGYLQSFAFGRVKDRMPDIGNPSVHEWRELMDHQHPVHSRFEDEVVDRFRGKSVIFLEGGDCVCIILGCEVPMVLRPSSEEAFRLVGPCYVHGTMDGEVILGPIPAGWVLHVVRVDDDVFRPSFFQSLLKTGSETTTWDDPRLSEHPMSPEWERVRDCKWTRDDPVQCVKYRHKVTGREINFDPRLLPAALRGRGI</sequence>
<dbReference type="EMBL" id="QJNS01000097">
    <property type="protein sequence ID" value="RYO87695.1"/>
    <property type="molecule type" value="Genomic_DNA"/>
</dbReference>
<proteinExistence type="predicted"/>
<comment type="caution">
    <text evidence="3">The sequence shown here is derived from an EMBL/GenBank/DDBJ whole genome shotgun (WGS) entry which is preliminary data.</text>
</comment>
<dbReference type="PANTHER" id="PTHR24148">
    <property type="entry name" value="ANKYRIN REPEAT DOMAIN-CONTAINING PROTEIN 39 HOMOLOG-RELATED"/>
    <property type="match status" value="1"/>
</dbReference>
<dbReference type="Proteomes" id="UP000294003">
    <property type="component" value="Unassembled WGS sequence"/>
</dbReference>
<dbReference type="InterPro" id="IPR010730">
    <property type="entry name" value="HET"/>
</dbReference>
<feature type="region of interest" description="Disordered" evidence="1">
    <location>
        <begin position="1"/>
        <end position="20"/>
    </location>
</feature>
<name>A0ABY0H952_9PEZI</name>
<evidence type="ECO:0000259" key="2">
    <source>
        <dbReference type="Pfam" id="PF06985"/>
    </source>
</evidence>